<evidence type="ECO:0000256" key="3">
    <source>
        <dbReference type="ARBA" id="ARBA00021035"/>
    </source>
</evidence>
<proteinExistence type="inferred from homology"/>
<dbReference type="Gene3D" id="3.10.150.10">
    <property type="entry name" value="DNA Polymerase III, subunit A, domain 2"/>
    <property type="match status" value="1"/>
</dbReference>
<dbReference type="Pfam" id="PF02767">
    <property type="entry name" value="DNA_pol3_beta_2"/>
    <property type="match status" value="1"/>
</dbReference>
<evidence type="ECO:0000256" key="5">
    <source>
        <dbReference type="ARBA" id="ARBA00022679"/>
    </source>
</evidence>
<dbReference type="InterPro" id="IPR001001">
    <property type="entry name" value="DNA_polIII_beta"/>
</dbReference>
<organism evidence="14 15">
    <name type="scientific">Wansuia hejianensis</name>
    <dbReference type="NCBI Taxonomy" id="2763667"/>
    <lineage>
        <taxon>Bacteria</taxon>
        <taxon>Bacillati</taxon>
        <taxon>Bacillota</taxon>
        <taxon>Clostridia</taxon>
        <taxon>Lachnospirales</taxon>
        <taxon>Lachnospiraceae</taxon>
        <taxon>Wansuia</taxon>
    </lineage>
</organism>
<evidence type="ECO:0000313" key="14">
    <source>
        <dbReference type="EMBL" id="MBC8590880.1"/>
    </source>
</evidence>
<dbReference type="PANTHER" id="PTHR30478">
    <property type="entry name" value="DNA POLYMERASE III SUBUNIT BETA"/>
    <property type="match status" value="1"/>
</dbReference>
<keyword evidence="15" id="KW-1185">Reference proteome</keyword>
<comment type="function">
    <text evidence="10">Confers DNA tethering and processivity to DNA polymerases and other proteins. Acts as a clamp, forming a ring around DNA (a reaction catalyzed by the clamp-loading complex) which diffuses in an ATP-independent manner freely and bidirectionally along dsDNA. Initially characterized for its ability to contact the catalytic subunit of DNA polymerase III (Pol III), a complex, multichain enzyme responsible for most of the replicative synthesis in bacteria; Pol III exhibits 3'-5' exonuclease proofreading activity. The beta chain is required for initiation of replication as well as for processivity of DNA replication.</text>
</comment>
<dbReference type="AlphaFoldDB" id="A0A926IMW9"/>
<dbReference type="EMBL" id="JACRTK010000003">
    <property type="protein sequence ID" value="MBC8590880.1"/>
    <property type="molecule type" value="Genomic_DNA"/>
</dbReference>
<dbReference type="CDD" id="cd00140">
    <property type="entry name" value="beta_clamp"/>
    <property type="match status" value="1"/>
</dbReference>
<dbReference type="InterPro" id="IPR046938">
    <property type="entry name" value="DNA_clamp_sf"/>
</dbReference>
<evidence type="ECO:0000256" key="1">
    <source>
        <dbReference type="ARBA" id="ARBA00004496"/>
    </source>
</evidence>
<dbReference type="Pfam" id="PF02768">
    <property type="entry name" value="DNA_pol3_beta_3"/>
    <property type="match status" value="1"/>
</dbReference>
<dbReference type="SMART" id="SM00480">
    <property type="entry name" value="POL3Bc"/>
    <property type="match status" value="1"/>
</dbReference>
<keyword evidence="5 10" id="KW-0808">Transferase</keyword>
<evidence type="ECO:0000256" key="4">
    <source>
        <dbReference type="ARBA" id="ARBA00022490"/>
    </source>
</evidence>
<dbReference type="InterPro" id="IPR022637">
    <property type="entry name" value="DNA_polIII_beta_cen"/>
</dbReference>
<evidence type="ECO:0000256" key="6">
    <source>
        <dbReference type="ARBA" id="ARBA00022695"/>
    </source>
</evidence>
<dbReference type="Proteomes" id="UP000601522">
    <property type="component" value="Unassembled WGS sequence"/>
</dbReference>
<protein>
    <recommendedName>
        <fullName evidence="3 10">Beta sliding clamp</fullName>
    </recommendedName>
</protein>
<feature type="domain" description="DNA polymerase III beta sliding clamp C-terminal" evidence="13">
    <location>
        <begin position="244"/>
        <end position="362"/>
    </location>
</feature>
<dbReference type="GO" id="GO:0003677">
    <property type="term" value="F:DNA binding"/>
    <property type="evidence" value="ECO:0007669"/>
    <property type="project" value="UniProtKB-UniRule"/>
</dbReference>
<dbReference type="Gene3D" id="3.70.10.10">
    <property type="match status" value="1"/>
</dbReference>
<evidence type="ECO:0000259" key="12">
    <source>
        <dbReference type="Pfam" id="PF02767"/>
    </source>
</evidence>
<dbReference type="GO" id="GO:0008408">
    <property type="term" value="F:3'-5' exonuclease activity"/>
    <property type="evidence" value="ECO:0007669"/>
    <property type="project" value="InterPro"/>
</dbReference>
<gene>
    <name evidence="14" type="ORF">H8689_07120</name>
</gene>
<dbReference type="PIRSF" id="PIRSF000804">
    <property type="entry name" value="DNA_pol_III_b"/>
    <property type="match status" value="1"/>
</dbReference>
<dbReference type="InterPro" id="IPR022634">
    <property type="entry name" value="DNA_polIII_beta_N"/>
</dbReference>
<keyword evidence="7 10" id="KW-0235">DNA replication</keyword>
<dbReference type="PANTHER" id="PTHR30478:SF0">
    <property type="entry name" value="BETA SLIDING CLAMP"/>
    <property type="match status" value="1"/>
</dbReference>
<name>A0A926IMW9_9FIRM</name>
<dbReference type="GO" id="GO:0003887">
    <property type="term" value="F:DNA-directed DNA polymerase activity"/>
    <property type="evidence" value="ECO:0007669"/>
    <property type="project" value="UniProtKB-UniRule"/>
</dbReference>
<dbReference type="GO" id="GO:0005737">
    <property type="term" value="C:cytoplasm"/>
    <property type="evidence" value="ECO:0007669"/>
    <property type="project" value="UniProtKB-SubCell"/>
</dbReference>
<evidence type="ECO:0000259" key="13">
    <source>
        <dbReference type="Pfam" id="PF02768"/>
    </source>
</evidence>
<evidence type="ECO:0000259" key="11">
    <source>
        <dbReference type="Pfam" id="PF00712"/>
    </source>
</evidence>
<dbReference type="InterPro" id="IPR022635">
    <property type="entry name" value="DNA_polIII_beta_C"/>
</dbReference>
<dbReference type="RefSeq" id="WP_249323722.1">
    <property type="nucleotide sequence ID" value="NZ_JACRTK010000003.1"/>
</dbReference>
<dbReference type="NCBIfam" id="TIGR00663">
    <property type="entry name" value="dnan"/>
    <property type="match status" value="1"/>
</dbReference>
<keyword evidence="8 10" id="KW-0239">DNA-directed DNA polymerase</keyword>
<dbReference type="GO" id="GO:0006271">
    <property type="term" value="P:DNA strand elongation involved in DNA replication"/>
    <property type="evidence" value="ECO:0007669"/>
    <property type="project" value="TreeGrafter"/>
</dbReference>
<evidence type="ECO:0000256" key="7">
    <source>
        <dbReference type="ARBA" id="ARBA00022705"/>
    </source>
</evidence>
<evidence type="ECO:0000256" key="9">
    <source>
        <dbReference type="ARBA" id="ARBA00023125"/>
    </source>
</evidence>
<comment type="caution">
    <text evidence="14">The sequence shown here is derived from an EMBL/GenBank/DDBJ whole genome shotgun (WGS) entry which is preliminary data.</text>
</comment>
<evidence type="ECO:0000256" key="2">
    <source>
        <dbReference type="ARBA" id="ARBA00010752"/>
    </source>
</evidence>
<evidence type="ECO:0000256" key="10">
    <source>
        <dbReference type="PIRNR" id="PIRNR000804"/>
    </source>
</evidence>
<comment type="similarity">
    <text evidence="2 10">Belongs to the beta sliding clamp family.</text>
</comment>
<comment type="subcellular location">
    <subcellularLocation>
        <location evidence="1 10">Cytoplasm</location>
    </subcellularLocation>
</comment>
<keyword evidence="4 10" id="KW-0963">Cytoplasm</keyword>
<feature type="domain" description="DNA polymerase III beta sliding clamp central" evidence="12">
    <location>
        <begin position="128"/>
        <end position="238"/>
    </location>
</feature>
<feature type="domain" description="DNA polymerase III beta sliding clamp N-terminal" evidence="11">
    <location>
        <begin position="1"/>
        <end position="118"/>
    </location>
</feature>
<dbReference type="SUPFAM" id="SSF55979">
    <property type="entry name" value="DNA clamp"/>
    <property type="match status" value="3"/>
</dbReference>
<comment type="subunit">
    <text evidence="10">Forms a ring-shaped head-to-tail homodimer around DNA.</text>
</comment>
<evidence type="ECO:0000256" key="8">
    <source>
        <dbReference type="ARBA" id="ARBA00022932"/>
    </source>
</evidence>
<reference evidence="14 15" key="1">
    <citation type="submission" date="2020-08" db="EMBL/GenBank/DDBJ databases">
        <title>Genome public.</title>
        <authorList>
            <person name="Liu C."/>
            <person name="Sun Q."/>
        </authorList>
    </citation>
    <scope>NUCLEOTIDE SEQUENCE [LARGE SCALE GENOMIC DNA]</scope>
    <source>
        <strain evidence="14 15">NSJ-26</strain>
    </source>
</reference>
<dbReference type="GO" id="GO:0009360">
    <property type="term" value="C:DNA polymerase III complex"/>
    <property type="evidence" value="ECO:0007669"/>
    <property type="project" value="InterPro"/>
</dbReference>
<keyword evidence="9" id="KW-0238">DNA-binding</keyword>
<dbReference type="Pfam" id="PF00712">
    <property type="entry name" value="DNA_pol3_beta"/>
    <property type="match status" value="1"/>
</dbReference>
<sequence length="368" mass="41344">MKIIVDQRQLTKHINIAQKSISARTTLQILDGILLEAKNNKLKLTGTDLELSIETYLDCQIIEEGSIVVGSRIFGDIIKKLPDSPVEITSKNNNINIRCQNSEFNIAGNPGEEYPDLPLVLEKDSFTIPMDIFKGVIRQTVFATTQDETRPSLTGVLVELDNNTISFVALDGYRLAMKKIPMKTSIEAKMIIPGRSLTELNKILDDREEDVNISISSGNVVFTIGDTTVYSRLLEGQFFNYKDIIRTDHKTSVIVNKKDFQNSLERASLLAKEEKANLVKLSILDNQISIKSNTEIGNVHEVIDTQQDGENLNIAFNSRYILEGIKVMDLENIKLNFMGSLNPCIINGIEEDDYTYLVLPVRLAQDDF</sequence>
<evidence type="ECO:0000313" key="15">
    <source>
        <dbReference type="Proteomes" id="UP000601522"/>
    </source>
</evidence>
<accession>A0A926IMW9</accession>
<keyword evidence="6 10" id="KW-0548">Nucleotidyltransferase</keyword>